<keyword evidence="3" id="KW-0547">Nucleotide-binding</keyword>
<gene>
    <name evidence="6" type="ORF">GKE73_00950</name>
</gene>
<dbReference type="RefSeq" id="WP_230368767.1">
    <property type="nucleotide sequence ID" value="NZ_WLYX01000001.1"/>
</dbReference>
<evidence type="ECO:0000256" key="2">
    <source>
        <dbReference type="ARBA" id="ARBA00022475"/>
    </source>
</evidence>
<keyword evidence="2" id="KW-1003">Cell membrane</keyword>
<evidence type="ECO:0000256" key="4">
    <source>
        <dbReference type="ARBA" id="ARBA00022840"/>
    </source>
</evidence>
<comment type="caution">
    <text evidence="6">The sequence shown here is derived from an EMBL/GenBank/DDBJ whole genome shotgun (WGS) entry which is preliminary data.</text>
</comment>
<keyword evidence="7" id="KW-1185">Reference proteome</keyword>
<proteinExistence type="predicted"/>
<dbReference type="FunFam" id="3.40.50.300:FF:000421">
    <property type="entry name" value="Branched-chain amino acid ABC transporter ATP-binding protein"/>
    <property type="match status" value="1"/>
</dbReference>
<dbReference type="InterPro" id="IPR003593">
    <property type="entry name" value="AAA+_ATPase"/>
</dbReference>
<dbReference type="GO" id="GO:0005524">
    <property type="term" value="F:ATP binding"/>
    <property type="evidence" value="ECO:0007669"/>
    <property type="project" value="UniProtKB-KW"/>
</dbReference>
<evidence type="ECO:0000256" key="1">
    <source>
        <dbReference type="ARBA" id="ARBA00022448"/>
    </source>
</evidence>
<keyword evidence="4 6" id="KW-0067">ATP-binding</keyword>
<dbReference type="Pfam" id="PF00005">
    <property type="entry name" value="ABC_tran"/>
    <property type="match status" value="1"/>
</dbReference>
<dbReference type="GO" id="GO:0005886">
    <property type="term" value="C:plasma membrane"/>
    <property type="evidence" value="ECO:0007669"/>
    <property type="project" value="TreeGrafter"/>
</dbReference>
<dbReference type="PANTHER" id="PTHR45772">
    <property type="entry name" value="CONSERVED COMPONENT OF ABC TRANSPORTER FOR NATURAL AMINO ACIDS-RELATED"/>
    <property type="match status" value="1"/>
</dbReference>
<dbReference type="Gene3D" id="3.40.50.300">
    <property type="entry name" value="P-loop containing nucleotide triphosphate hydrolases"/>
    <property type="match status" value="1"/>
</dbReference>
<dbReference type="GO" id="GO:1903806">
    <property type="term" value="P:L-isoleucine import across plasma membrane"/>
    <property type="evidence" value="ECO:0007669"/>
    <property type="project" value="TreeGrafter"/>
</dbReference>
<evidence type="ECO:0000259" key="5">
    <source>
        <dbReference type="PROSITE" id="PS50893"/>
    </source>
</evidence>
<dbReference type="GO" id="GO:0015188">
    <property type="term" value="F:L-isoleucine transmembrane transporter activity"/>
    <property type="evidence" value="ECO:0007669"/>
    <property type="project" value="TreeGrafter"/>
</dbReference>
<dbReference type="AlphaFoldDB" id="A0A844G7U3"/>
<dbReference type="PROSITE" id="PS50893">
    <property type="entry name" value="ABC_TRANSPORTER_2"/>
    <property type="match status" value="1"/>
</dbReference>
<dbReference type="SMART" id="SM00382">
    <property type="entry name" value="AAA"/>
    <property type="match status" value="1"/>
</dbReference>
<sequence>MAEVLLKIDGIHKRFGGLHALNNVSLTINKGEIYGLIGPNGAGKTTLFNVLTGLYVPDEGKFEFDGQNLFQKKPHIVVSAGIARTFQNIRLFAEMTALENVMVGRHIRSKAGALGAVLRDRRTREEEQSIHDKALELLEYVGIADVAEERARNLSYGHQRRLEIARALATEPKLLALDEPAAGMNPKETDDLKQLMDKIRHSGVTVLLIEHDVKLMMGLCDRIAVLDYGKKIAEGVPDEVRKNPKVIEAYLGAAHS</sequence>
<dbReference type="Pfam" id="PF12399">
    <property type="entry name" value="BCA_ABC_TP_C"/>
    <property type="match status" value="1"/>
</dbReference>
<dbReference type="SUPFAM" id="SSF52540">
    <property type="entry name" value="P-loop containing nucleoside triphosphate hydrolases"/>
    <property type="match status" value="1"/>
</dbReference>
<dbReference type="InterPro" id="IPR003439">
    <property type="entry name" value="ABC_transporter-like_ATP-bd"/>
</dbReference>
<evidence type="ECO:0000313" key="7">
    <source>
        <dbReference type="Proteomes" id="UP000446658"/>
    </source>
</evidence>
<reference evidence="6 7" key="1">
    <citation type="submission" date="2019-11" db="EMBL/GenBank/DDBJ databases">
        <title>Draft genome sequence of Paludibacterium sp. dN18-1.</title>
        <authorList>
            <person name="Im W.-T."/>
        </authorList>
    </citation>
    <scope>NUCLEOTIDE SEQUENCE [LARGE SCALE GENOMIC DNA]</scope>
    <source>
        <strain evidence="7">dN 18-1</strain>
    </source>
</reference>
<evidence type="ECO:0000313" key="6">
    <source>
        <dbReference type="EMBL" id="MTD32373.1"/>
    </source>
</evidence>
<dbReference type="GO" id="GO:0015808">
    <property type="term" value="P:L-alanine transport"/>
    <property type="evidence" value="ECO:0007669"/>
    <property type="project" value="TreeGrafter"/>
</dbReference>
<dbReference type="CDD" id="cd03219">
    <property type="entry name" value="ABC_Mj1267_LivG_branched"/>
    <property type="match status" value="1"/>
</dbReference>
<dbReference type="EMBL" id="WLYX01000001">
    <property type="protein sequence ID" value="MTD32373.1"/>
    <property type="molecule type" value="Genomic_DNA"/>
</dbReference>
<dbReference type="InterPro" id="IPR027417">
    <property type="entry name" value="P-loop_NTPase"/>
</dbReference>
<evidence type="ECO:0000256" key="3">
    <source>
        <dbReference type="ARBA" id="ARBA00022741"/>
    </source>
</evidence>
<dbReference type="PANTHER" id="PTHR45772:SF7">
    <property type="entry name" value="AMINO ACID ABC TRANSPORTER ATP-BINDING PROTEIN"/>
    <property type="match status" value="1"/>
</dbReference>
<dbReference type="Proteomes" id="UP000446658">
    <property type="component" value="Unassembled WGS sequence"/>
</dbReference>
<protein>
    <submittedName>
        <fullName evidence="6">ATP-binding cassette domain-containing protein</fullName>
    </submittedName>
</protein>
<accession>A0A844G7U3</accession>
<dbReference type="GO" id="GO:0015192">
    <property type="term" value="F:L-phenylalanine transmembrane transporter activity"/>
    <property type="evidence" value="ECO:0007669"/>
    <property type="project" value="TreeGrafter"/>
</dbReference>
<keyword evidence="2" id="KW-0472">Membrane</keyword>
<dbReference type="InterPro" id="IPR032823">
    <property type="entry name" value="BCA_ABC_TP_C"/>
</dbReference>
<keyword evidence="1" id="KW-0813">Transport</keyword>
<dbReference type="GO" id="GO:0042941">
    <property type="term" value="P:D-alanine transmembrane transport"/>
    <property type="evidence" value="ECO:0007669"/>
    <property type="project" value="TreeGrafter"/>
</dbReference>
<feature type="domain" description="ABC transporter" evidence="5">
    <location>
        <begin position="6"/>
        <end position="253"/>
    </location>
</feature>
<dbReference type="InterPro" id="IPR051120">
    <property type="entry name" value="ABC_AA/LPS_Transport"/>
</dbReference>
<name>A0A844G7U3_9NEIS</name>
<dbReference type="GO" id="GO:1903805">
    <property type="term" value="P:L-valine import across plasma membrane"/>
    <property type="evidence" value="ECO:0007669"/>
    <property type="project" value="TreeGrafter"/>
</dbReference>
<organism evidence="6 7">
    <name type="scientific">Paludibacterium denitrificans</name>
    <dbReference type="NCBI Taxonomy" id="2675226"/>
    <lineage>
        <taxon>Bacteria</taxon>
        <taxon>Pseudomonadati</taxon>
        <taxon>Pseudomonadota</taxon>
        <taxon>Betaproteobacteria</taxon>
        <taxon>Neisseriales</taxon>
        <taxon>Chromobacteriaceae</taxon>
        <taxon>Paludibacterium</taxon>
    </lineage>
</organism>
<dbReference type="GO" id="GO:0016887">
    <property type="term" value="F:ATP hydrolysis activity"/>
    <property type="evidence" value="ECO:0007669"/>
    <property type="project" value="InterPro"/>
</dbReference>
<dbReference type="GO" id="GO:0005304">
    <property type="term" value="F:L-valine transmembrane transporter activity"/>
    <property type="evidence" value="ECO:0007669"/>
    <property type="project" value="TreeGrafter"/>
</dbReference>